<evidence type="ECO:0000313" key="4">
    <source>
        <dbReference type="EMBL" id="KAK8869057.1"/>
    </source>
</evidence>
<dbReference type="PROSITE" id="PS50048">
    <property type="entry name" value="ZN2_CY6_FUNGAL_2"/>
    <property type="match status" value="1"/>
</dbReference>
<reference evidence="4 5" key="1">
    <citation type="journal article" date="2024" name="IMA Fungus">
        <title>Apiospora arundinis, a panoply of carbohydrate-active enzymes and secondary metabolites.</title>
        <authorList>
            <person name="Sorensen T."/>
            <person name="Petersen C."/>
            <person name="Muurmann A.T."/>
            <person name="Christiansen J.V."/>
            <person name="Brundto M.L."/>
            <person name="Overgaard C.K."/>
            <person name="Boysen A.T."/>
            <person name="Wollenberg R.D."/>
            <person name="Larsen T.O."/>
            <person name="Sorensen J.L."/>
            <person name="Nielsen K.L."/>
            <person name="Sondergaard T.E."/>
        </authorList>
    </citation>
    <scope>NUCLEOTIDE SEQUENCE [LARGE SCALE GENOMIC DNA]</scope>
    <source>
        <strain evidence="4 5">AAU 773</strain>
    </source>
</reference>
<sequence>MPKVAAKRSACDRCRAKRVRCPRPEDSTAPCPRCVRAGAPCATGSPGYPGRPRKSHYHVENDGSTPTDPAVVSGVASSSPVSPSSIIQQQDIGDAGLHTPATSEPPSVNIPTPWLETDDTDRWVALSETQMFDFPSTAGAHSASAICPSLQWEQSIAQPQPHGRLGAADSLNMTYSAEDFSNAPFGFDPAICPSSLAYLPRALPVPCPSAASRLRVFGEKLEQQTSATRAFLLDHRNMVENCPETSLSAEMGTDNPVAAVLTSTKELTEIIQALTAETSLEVPSHTFDSPDQLALSGAPTPPLTKRITAISTENTLLILSSYLALLKLFDELFHKAYLSLSQVPPDTIRSLKAKGVLKIGGISSLQDIPARVYAVGVLETMKGHLQTLERCMGLPPKYCLSCEASASQRSTNNGMFAAGERERLLHMVMAQEDVQRQRGDKPLIELIRENMKGVVTLFGNEDS</sequence>
<dbReference type="Proteomes" id="UP001390339">
    <property type="component" value="Unassembled WGS sequence"/>
</dbReference>
<dbReference type="InterPro" id="IPR001138">
    <property type="entry name" value="Zn2Cys6_DnaBD"/>
</dbReference>
<keyword evidence="1" id="KW-0539">Nucleus</keyword>
<dbReference type="CDD" id="cd00067">
    <property type="entry name" value="GAL4"/>
    <property type="match status" value="1"/>
</dbReference>
<dbReference type="Pfam" id="PF00172">
    <property type="entry name" value="Zn_clus"/>
    <property type="match status" value="1"/>
</dbReference>
<keyword evidence="5" id="KW-1185">Reference proteome</keyword>
<dbReference type="PROSITE" id="PS00463">
    <property type="entry name" value="ZN2_CY6_FUNGAL_1"/>
    <property type="match status" value="1"/>
</dbReference>
<dbReference type="InterPro" id="IPR036864">
    <property type="entry name" value="Zn2-C6_fun-type_DNA-bd_sf"/>
</dbReference>
<accession>A0ABR2IW41</accession>
<feature type="domain" description="Zn(2)-C6 fungal-type" evidence="3">
    <location>
        <begin position="10"/>
        <end position="43"/>
    </location>
</feature>
<proteinExistence type="predicted"/>
<feature type="compositionally biased region" description="Low complexity" evidence="2">
    <location>
        <begin position="68"/>
        <end position="85"/>
    </location>
</feature>
<evidence type="ECO:0000256" key="2">
    <source>
        <dbReference type="SAM" id="MobiDB-lite"/>
    </source>
</evidence>
<protein>
    <recommendedName>
        <fullName evidence="3">Zn(2)-C6 fungal-type domain-containing protein</fullName>
    </recommendedName>
</protein>
<gene>
    <name evidence="4" type="ORF">PGQ11_007635</name>
</gene>
<feature type="region of interest" description="Disordered" evidence="2">
    <location>
        <begin position="42"/>
        <end position="85"/>
    </location>
</feature>
<evidence type="ECO:0000313" key="5">
    <source>
        <dbReference type="Proteomes" id="UP001390339"/>
    </source>
</evidence>
<dbReference type="EMBL" id="JAPCWZ010000004">
    <property type="protein sequence ID" value="KAK8869057.1"/>
    <property type="molecule type" value="Genomic_DNA"/>
</dbReference>
<evidence type="ECO:0000256" key="1">
    <source>
        <dbReference type="ARBA" id="ARBA00023242"/>
    </source>
</evidence>
<organism evidence="4 5">
    <name type="scientific">Apiospora arundinis</name>
    <dbReference type="NCBI Taxonomy" id="335852"/>
    <lineage>
        <taxon>Eukaryota</taxon>
        <taxon>Fungi</taxon>
        <taxon>Dikarya</taxon>
        <taxon>Ascomycota</taxon>
        <taxon>Pezizomycotina</taxon>
        <taxon>Sordariomycetes</taxon>
        <taxon>Xylariomycetidae</taxon>
        <taxon>Amphisphaeriales</taxon>
        <taxon>Apiosporaceae</taxon>
        <taxon>Apiospora</taxon>
    </lineage>
</organism>
<comment type="caution">
    <text evidence="4">The sequence shown here is derived from an EMBL/GenBank/DDBJ whole genome shotgun (WGS) entry which is preliminary data.</text>
</comment>
<dbReference type="SUPFAM" id="SSF57701">
    <property type="entry name" value="Zn2/Cys6 DNA-binding domain"/>
    <property type="match status" value="1"/>
</dbReference>
<name>A0ABR2IW41_9PEZI</name>
<evidence type="ECO:0000259" key="3">
    <source>
        <dbReference type="PROSITE" id="PS50048"/>
    </source>
</evidence>
<dbReference type="Gene3D" id="4.10.240.10">
    <property type="entry name" value="Zn(2)-C6 fungal-type DNA-binding domain"/>
    <property type="match status" value="1"/>
</dbReference>